<feature type="region of interest" description="Disordered" evidence="1">
    <location>
        <begin position="86"/>
        <end position="132"/>
    </location>
</feature>
<name>A0A0B4CWP3_9MICO</name>
<evidence type="ECO:0000313" key="3">
    <source>
        <dbReference type="Proteomes" id="UP000031202"/>
    </source>
</evidence>
<evidence type="ECO:0000313" key="2">
    <source>
        <dbReference type="EMBL" id="KIC56510.1"/>
    </source>
</evidence>
<feature type="compositionally biased region" description="Polar residues" evidence="1">
    <location>
        <begin position="1"/>
        <end position="10"/>
    </location>
</feature>
<accession>A0A0B4CWP3</accession>
<organism evidence="2 3">
    <name type="scientific">Microbacterium hominis</name>
    <dbReference type="NCBI Taxonomy" id="162426"/>
    <lineage>
        <taxon>Bacteria</taxon>
        <taxon>Bacillati</taxon>
        <taxon>Actinomycetota</taxon>
        <taxon>Actinomycetes</taxon>
        <taxon>Micrococcales</taxon>
        <taxon>Microbacteriaceae</taxon>
        <taxon>Microbacterium</taxon>
    </lineage>
</organism>
<sequence>MPHLDAQTSGPRDHPDGVAGGQRAQPCTRAVEIVCTRRRAGEADHLAQRTLVVRVVRMRAHPAVPCAEETRQRGEADLRLAVSAEPPLARARHGDRLGIHSRHGYAAQGRRLRDDGGDGVGRKSADGQPRAQ</sequence>
<feature type="compositionally biased region" description="Basic and acidic residues" evidence="1">
    <location>
        <begin position="111"/>
        <end position="125"/>
    </location>
</feature>
<gene>
    <name evidence="2" type="ORF">RM52_12845</name>
</gene>
<dbReference type="Proteomes" id="UP000031202">
    <property type="component" value="Unassembled WGS sequence"/>
</dbReference>
<protein>
    <submittedName>
        <fullName evidence="2">Uncharacterized protein</fullName>
    </submittedName>
</protein>
<feature type="region of interest" description="Disordered" evidence="1">
    <location>
        <begin position="1"/>
        <end position="26"/>
    </location>
</feature>
<dbReference type="AlphaFoldDB" id="A0A0B4CWP3"/>
<evidence type="ECO:0000256" key="1">
    <source>
        <dbReference type="SAM" id="MobiDB-lite"/>
    </source>
</evidence>
<dbReference type="EMBL" id="JWSZ01000017">
    <property type="protein sequence ID" value="KIC56510.1"/>
    <property type="molecule type" value="Genomic_DNA"/>
</dbReference>
<proteinExistence type="predicted"/>
<comment type="caution">
    <text evidence="2">The sequence shown here is derived from an EMBL/GenBank/DDBJ whole genome shotgun (WGS) entry which is preliminary data.</text>
</comment>
<reference evidence="2 3" key="1">
    <citation type="submission" date="2014-12" db="EMBL/GenBank/DDBJ databases">
        <title>Genome sequencing of Microbacterium hominis TPW29.</title>
        <authorList>
            <person name="Tan P.W."/>
            <person name="Chan K.-G."/>
        </authorList>
    </citation>
    <scope>NUCLEOTIDE SEQUENCE [LARGE SCALE GENOMIC DNA]</scope>
    <source>
        <strain evidence="2 3">TPW29</strain>
    </source>
</reference>